<dbReference type="SMART" id="SM00895">
    <property type="entry name" value="FCD"/>
    <property type="match status" value="1"/>
</dbReference>
<feature type="domain" description="HTH gntR-type" evidence="4">
    <location>
        <begin position="1"/>
        <end position="73"/>
    </location>
</feature>
<dbReference type="InterPro" id="IPR036390">
    <property type="entry name" value="WH_DNA-bd_sf"/>
</dbReference>
<dbReference type="PANTHER" id="PTHR43537:SF5">
    <property type="entry name" value="UXU OPERON TRANSCRIPTIONAL REGULATOR"/>
    <property type="match status" value="1"/>
</dbReference>
<evidence type="ECO:0000256" key="1">
    <source>
        <dbReference type="ARBA" id="ARBA00023015"/>
    </source>
</evidence>
<dbReference type="PROSITE" id="PS50949">
    <property type="entry name" value="HTH_GNTR"/>
    <property type="match status" value="1"/>
</dbReference>
<dbReference type="InterPro" id="IPR036388">
    <property type="entry name" value="WH-like_DNA-bd_sf"/>
</dbReference>
<name>A0AB39YK01_9MICC</name>
<protein>
    <submittedName>
        <fullName evidence="5">FadR/GntR family transcriptional regulator</fullName>
    </submittedName>
</protein>
<dbReference type="InterPro" id="IPR008920">
    <property type="entry name" value="TF_FadR/GntR_C"/>
</dbReference>
<dbReference type="Gene3D" id="1.10.10.10">
    <property type="entry name" value="Winged helix-like DNA-binding domain superfamily/Winged helix DNA-binding domain"/>
    <property type="match status" value="1"/>
</dbReference>
<dbReference type="PRINTS" id="PR00035">
    <property type="entry name" value="HTHGNTR"/>
</dbReference>
<gene>
    <name evidence="5" type="ORF">ABQM86_16960</name>
</gene>
<dbReference type="Pfam" id="PF00392">
    <property type="entry name" value="GntR"/>
    <property type="match status" value="1"/>
</dbReference>
<reference evidence="5" key="1">
    <citation type="submission" date="2024-07" db="EMBL/GenBank/DDBJ databases">
        <authorList>
            <person name="Li J."/>
            <person name="Wei H."/>
            <person name="Ma J."/>
        </authorList>
    </citation>
    <scope>NUCLEOTIDE SEQUENCE</scope>
    <source>
        <strain evidence="5">AMU7</strain>
    </source>
</reference>
<dbReference type="SUPFAM" id="SSF48008">
    <property type="entry name" value="GntR ligand-binding domain-like"/>
    <property type="match status" value="1"/>
</dbReference>
<dbReference type="EMBL" id="CP165735">
    <property type="protein sequence ID" value="XDV70635.1"/>
    <property type="molecule type" value="Genomic_DNA"/>
</dbReference>
<dbReference type="CDD" id="cd07377">
    <property type="entry name" value="WHTH_GntR"/>
    <property type="match status" value="1"/>
</dbReference>
<proteinExistence type="predicted"/>
<evidence type="ECO:0000313" key="5">
    <source>
        <dbReference type="EMBL" id="XDV70635.1"/>
    </source>
</evidence>
<dbReference type="SUPFAM" id="SSF46785">
    <property type="entry name" value="Winged helix' DNA-binding domain"/>
    <property type="match status" value="1"/>
</dbReference>
<keyword evidence="2" id="KW-0238">DNA-binding</keyword>
<dbReference type="Pfam" id="PF07729">
    <property type="entry name" value="FCD"/>
    <property type="match status" value="1"/>
</dbReference>
<evidence type="ECO:0000256" key="3">
    <source>
        <dbReference type="ARBA" id="ARBA00023163"/>
    </source>
</evidence>
<keyword evidence="3" id="KW-0804">Transcription</keyword>
<dbReference type="InterPro" id="IPR000524">
    <property type="entry name" value="Tscrpt_reg_HTH_GntR"/>
</dbReference>
<keyword evidence="1" id="KW-0805">Transcription regulation</keyword>
<sequence>MRTHELVLQWIEKQLSDGDLALGGRLPGERAMAEQLKVSRTSVREAVRILEAMGVVRAGVGSGKDAGTVVIAEPGSALGSTLRLHVATRHLPVADIVETRVLLESWAAERAQVGVPELEEAAELLDQMDAAPDIDTFLALDARFHVALAQAAGNAVVSAMMASLRGAIENYAGELTGNLPDWNATSARLRAEHRAILNAVNNHDGGKAAELVAAHIQGFYKEAGVGANSSSR</sequence>
<dbReference type="SMART" id="SM00345">
    <property type="entry name" value="HTH_GNTR"/>
    <property type="match status" value="1"/>
</dbReference>
<evidence type="ECO:0000256" key="2">
    <source>
        <dbReference type="ARBA" id="ARBA00023125"/>
    </source>
</evidence>
<dbReference type="Gene3D" id="1.20.120.530">
    <property type="entry name" value="GntR ligand-binding domain-like"/>
    <property type="match status" value="1"/>
</dbReference>
<evidence type="ECO:0000259" key="4">
    <source>
        <dbReference type="PROSITE" id="PS50949"/>
    </source>
</evidence>
<dbReference type="InterPro" id="IPR011711">
    <property type="entry name" value="GntR_C"/>
</dbReference>
<dbReference type="PANTHER" id="PTHR43537">
    <property type="entry name" value="TRANSCRIPTIONAL REGULATOR, GNTR FAMILY"/>
    <property type="match status" value="1"/>
</dbReference>
<dbReference type="AlphaFoldDB" id="A0AB39YK01"/>
<organism evidence="5">
    <name type="scientific">Paenarthrobacter sp. AMU7</name>
    <dbReference type="NCBI Taxonomy" id="3162492"/>
    <lineage>
        <taxon>Bacteria</taxon>
        <taxon>Bacillati</taxon>
        <taxon>Actinomycetota</taxon>
        <taxon>Actinomycetes</taxon>
        <taxon>Micrococcales</taxon>
        <taxon>Micrococcaceae</taxon>
        <taxon>Paenarthrobacter</taxon>
    </lineage>
</organism>
<dbReference type="RefSeq" id="WP_280623473.1">
    <property type="nucleotide sequence ID" value="NZ_CP165735.1"/>
</dbReference>
<dbReference type="GO" id="GO:0003700">
    <property type="term" value="F:DNA-binding transcription factor activity"/>
    <property type="evidence" value="ECO:0007669"/>
    <property type="project" value="InterPro"/>
</dbReference>
<dbReference type="GO" id="GO:0003677">
    <property type="term" value="F:DNA binding"/>
    <property type="evidence" value="ECO:0007669"/>
    <property type="project" value="UniProtKB-KW"/>
</dbReference>
<accession>A0AB39YK01</accession>